<protein>
    <submittedName>
        <fullName evidence="1">Uncharacterized protein</fullName>
    </submittedName>
</protein>
<feature type="non-terminal residue" evidence="1">
    <location>
        <position position="322"/>
    </location>
</feature>
<sequence>KNRFLFRSKSPQIIFTSNDLYKEPMEILDFNADIFGLQHDKGFLLSSKHFSSLINTQFINGSFSYYAFDPFDTRDLSLLVQLNEVSHEKVVNLIPYMQRTKKVIDWANSHLTCGIVDKASVLYRGPLIKFFENSTQTFQMVFNLEDACISLSSLKISNIKASTKIQDSNSTSEIISTNFLGSKLTSDIKLGKFEENSKSLGIEISGKFSGPFSTFSRLILGDQGENYSGQYKGLRVKGNQNTKFLYKSPFIPEQLDLLHRDSFLSLNTSINRGSLSFSKYQNLTEINSKIIYNNRTGIQNSTLSASLNSVPFKFDLFTTYKK</sequence>
<gene>
    <name evidence="1" type="ORF">METZ01_LOCUS348186</name>
</gene>
<proteinExistence type="predicted"/>
<reference evidence="1" key="1">
    <citation type="submission" date="2018-05" db="EMBL/GenBank/DDBJ databases">
        <authorList>
            <person name="Lanie J.A."/>
            <person name="Ng W.-L."/>
            <person name="Kazmierczak K.M."/>
            <person name="Andrzejewski T.M."/>
            <person name="Davidsen T.M."/>
            <person name="Wayne K.J."/>
            <person name="Tettelin H."/>
            <person name="Glass J.I."/>
            <person name="Rusch D."/>
            <person name="Podicherti R."/>
            <person name="Tsui H.-C.T."/>
            <person name="Winkler M.E."/>
        </authorList>
    </citation>
    <scope>NUCLEOTIDE SEQUENCE</scope>
</reference>
<feature type="non-terminal residue" evidence="1">
    <location>
        <position position="1"/>
    </location>
</feature>
<dbReference type="AlphaFoldDB" id="A0A382RDN7"/>
<organism evidence="1">
    <name type="scientific">marine metagenome</name>
    <dbReference type="NCBI Taxonomy" id="408172"/>
    <lineage>
        <taxon>unclassified sequences</taxon>
        <taxon>metagenomes</taxon>
        <taxon>ecological metagenomes</taxon>
    </lineage>
</organism>
<accession>A0A382RDN7</accession>
<evidence type="ECO:0000313" key="1">
    <source>
        <dbReference type="EMBL" id="SVC95332.1"/>
    </source>
</evidence>
<name>A0A382RDN7_9ZZZZ</name>
<dbReference type="EMBL" id="UINC01120695">
    <property type="protein sequence ID" value="SVC95332.1"/>
    <property type="molecule type" value="Genomic_DNA"/>
</dbReference>